<name>A0AAW5LMP7_MAMSC</name>
<dbReference type="GeneID" id="48594184"/>
<keyword evidence="1" id="KW-0472">Membrane</keyword>
<evidence type="ECO:0008006" key="4">
    <source>
        <dbReference type="Google" id="ProtNLM"/>
    </source>
</evidence>
<proteinExistence type="predicted"/>
<dbReference type="AlphaFoldDB" id="A0AAW5LMP7"/>
<sequence length="58" mass="6180">MSTITKVLVGLAIICLIIGIGIQISGNSGIQFTFASILFLVAAFISRNGDRKKANKKK</sequence>
<organism evidence="2 3">
    <name type="scientific">Mammaliicoccus sciuri</name>
    <name type="common">Staphylococcus sciuri</name>
    <dbReference type="NCBI Taxonomy" id="1296"/>
    <lineage>
        <taxon>Bacteria</taxon>
        <taxon>Bacillati</taxon>
        <taxon>Bacillota</taxon>
        <taxon>Bacilli</taxon>
        <taxon>Bacillales</taxon>
        <taxon>Staphylococcaceae</taxon>
        <taxon>Mammaliicoccus</taxon>
    </lineage>
</organism>
<evidence type="ECO:0000313" key="3">
    <source>
        <dbReference type="Proteomes" id="UP001204068"/>
    </source>
</evidence>
<dbReference type="EMBL" id="JANILD010000007">
    <property type="protein sequence ID" value="MCQ9304759.1"/>
    <property type="molecule type" value="Genomic_DNA"/>
</dbReference>
<feature type="transmembrane region" description="Helical" evidence="1">
    <location>
        <begin position="7"/>
        <end position="24"/>
    </location>
</feature>
<evidence type="ECO:0000256" key="1">
    <source>
        <dbReference type="SAM" id="Phobius"/>
    </source>
</evidence>
<evidence type="ECO:0000313" key="2">
    <source>
        <dbReference type="EMBL" id="MCQ9304759.1"/>
    </source>
</evidence>
<keyword evidence="1" id="KW-0812">Transmembrane</keyword>
<feature type="transmembrane region" description="Helical" evidence="1">
    <location>
        <begin position="30"/>
        <end position="49"/>
    </location>
</feature>
<dbReference type="Proteomes" id="UP001204068">
    <property type="component" value="Unassembled WGS sequence"/>
</dbReference>
<accession>A0AAW5LMP7</accession>
<keyword evidence="1" id="KW-1133">Transmembrane helix</keyword>
<protein>
    <recommendedName>
        <fullName evidence="4">DUF1328 domain-containing protein</fullName>
    </recommendedName>
</protein>
<dbReference type="RefSeq" id="WP_048540605.1">
    <property type="nucleotide sequence ID" value="NZ_CAJVGN010000001.1"/>
</dbReference>
<comment type="caution">
    <text evidence="2">The sequence shown here is derived from an EMBL/GenBank/DDBJ whole genome shotgun (WGS) entry which is preliminary data.</text>
</comment>
<reference evidence="2" key="1">
    <citation type="submission" date="2022-07" db="EMBL/GenBank/DDBJ databases">
        <title>Bacterial species isolated from the porcine tonsil microbiota.</title>
        <authorList>
            <person name="Oliveira I.M.F."/>
        </authorList>
    </citation>
    <scope>NUCLEOTIDE SEQUENCE</scope>
    <source>
        <strain evidence="2">8QC2O2</strain>
    </source>
</reference>
<gene>
    <name evidence="2" type="ORF">NQ032_14210</name>
</gene>